<protein>
    <submittedName>
        <fullName evidence="2">Uncharacterized protein</fullName>
    </submittedName>
</protein>
<dbReference type="EMBL" id="FOQY01000044">
    <property type="protein sequence ID" value="SFK97001.1"/>
    <property type="molecule type" value="Genomic_DNA"/>
</dbReference>
<accession>A0A1I4DYM4</accession>
<reference evidence="3" key="1">
    <citation type="submission" date="2016-10" db="EMBL/GenBank/DDBJ databases">
        <authorList>
            <person name="Varghese N."/>
            <person name="Submissions S."/>
        </authorList>
    </citation>
    <scope>NUCLEOTIDE SEQUENCE [LARGE SCALE GENOMIC DNA]</scope>
    <source>
        <strain evidence="3">CGMCC 4.2126</strain>
    </source>
</reference>
<evidence type="ECO:0000313" key="3">
    <source>
        <dbReference type="Proteomes" id="UP000199111"/>
    </source>
</evidence>
<proteinExistence type="predicted"/>
<evidence type="ECO:0000256" key="1">
    <source>
        <dbReference type="SAM" id="MobiDB-lite"/>
    </source>
</evidence>
<keyword evidence="3" id="KW-1185">Reference proteome</keyword>
<dbReference type="AlphaFoldDB" id="A0A1I4DYM4"/>
<gene>
    <name evidence="2" type="ORF">SAMN05216275_1443</name>
</gene>
<organism evidence="2 3">
    <name type="scientific">Streptosporangium canum</name>
    <dbReference type="NCBI Taxonomy" id="324952"/>
    <lineage>
        <taxon>Bacteria</taxon>
        <taxon>Bacillati</taxon>
        <taxon>Actinomycetota</taxon>
        <taxon>Actinomycetes</taxon>
        <taxon>Streptosporangiales</taxon>
        <taxon>Streptosporangiaceae</taxon>
        <taxon>Streptosporangium</taxon>
    </lineage>
</organism>
<feature type="region of interest" description="Disordered" evidence="1">
    <location>
        <begin position="1"/>
        <end position="21"/>
    </location>
</feature>
<evidence type="ECO:0000313" key="2">
    <source>
        <dbReference type="EMBL" id="SFK97001.1"/>
    </source>
</evidence>
<sequence length="149" mass="15525">MGGQSPPGVPGPVAEWRERPPAGITGGSVSVTLYRILSFSFSFYARLPHPSSGPAFYAVFRVFRPVGEGLLADLGPGSAVSPGLLAHLIAFGGYTGYDYVPHAGGGRTLGKKAMKIRHVPYDGVAPRAVGPMKRAALQPGVLITAGIPW</sequence>
<dbReference type="Proteomes" id="UP000199111">
    <property type="component" value="Unassembled WGS sequence"/>
</dbReference>
<name>A0A1I4DYM4_9ACTN</name>